<evidence type="ECO:0000256" key="5">
    <source>
        <dbReference type="PIRNR" id="PIRNR001589"/>
    </source>
</evidence>
<dbReference type="GO" id="GO:0004066">
    <property type="term" value="F:asparagine synthase (glutamine-hydrolyzing) activity"/>
    <property type="evidence" value="ECO:0007669"/>
    <property type="project" value="InterPro"/>
</dbReference>
<accession>A0AAD6VJR9</accession>
<dbReference type="GO" id="GO:0005524">
    <property type="term" value="F:ATP binding"/>
    <property type="evidence" value="ECO:0007669"/>
    <property type="project" value="UniProtKB-KW"/>
</dbReference>
<dbReference type="PROSITE" id="PS51278">
    <property type="entry name" value="GATASE_TYPE_2"/>
    <property type="match status" value="1"/>
</dbReference>
<dbReference type="InterPro" id="IPR014729">
    <property type="entry name" value="Rossmann-like_a/b/a_fold"/>
</dbReference>
<dbReference type="PANTHER" id="PTHR43284:SF1">
    <property type="entry name" value="ASPARAGINE SYNTHETASE"/>
    <property type="match status" value="1"/>
</dbReference>
<evidence type="ECO:0000256" key="7">
    <source>
        <dbReference type="PIRSR" id="PIRSR001589-2"/>
    </source>
</evidence>
<dbReference type="InterPro" id="IPR051786">
    <property type="entry name" value="ASN_synthetase/amidase"/>
</dbReference>
<keyword evidence="4 6" id="KW-0315">Glutamine amidotransferase</keyword>
<feature type="binding site" evidence="7">
    <location>
        <position position="302"/>
    </location>
    <ligand>
        <name>ATP</name>
        <dbReference type="ChEBI" id="CHEBI:30616"/>
    </ligand>
</feature>
<feature type="active site" description="For GATase activity" evidence="6">
    <location>
        <position position="2"/>
    </location>
</feature>
<feature type="site" description="Important for beta-aspartyl-AMP intermediate formation" evidence="8">
    <location>
        <position position="376"/>
    </location>
</feature>
<dbReference type="Gene3D" id="3.40.50.620">
    <property type="entry name" value="HUPs"/>
    <property type="match status" value="2"/>
</dbReference>
<dbReference type="NCBIfam" id="TIGR01536">
    <property type="entry name" value="asn_synth_AEB"/>
    <property type="match status" value="1"/>
</dbReference>
<feature type="binding site" evidence="7">
    <location>
        <begin position="374"/>
        <end position="375"/>
    </location>
    <ligand>
        <name>ATP</name>
        <dbReference type="ChEBI" id="CHEBI:30616"/>
    </ligand>
</feature>
<dbReference type="GO" id="GO:0005829">
    <property type="term" value="C:cytosol"/>
    <property type="evidence" value="ECO:0007669"/>
    <property type="project" value="TreeGrafter"/>
</dbReference>
<protein>
    <submittedName>
        <fullName evidence="10">Asparagine synthase</fullName>
    </submittedName>
</protein>
<keyword evidence="6" id="KW-0061">Asparagine biosynthesis</keyword>
<dbReference type="SUPFAM" id="SSF56235">
    <property type="entry name" value="N-terminal nucleophile aminohydrolases (Ntn hydrolases)"/>
    <property type="match status" value="1"/>
</dbReference>
<keyword evidence="2 5" id="KW-0547">Nucleotide-binding</keyword>
<proteinExistence type="inferred from homology"/>
<dbReference type="InterPro" id="IPR006426">
    <property type="entry name" value="Asn_synth_AEB"/>
</dbReference>
<dbReference type="CDD" id="cd00712">
    <property type="entry name" value="AsnB"/>
    <property type="match status" value="1"/>
</dbReference>
<dbReference type="Pfam" id="PF13537">
    <property type="entry name" value="GATase_7"/>
    <property type="match status" value="1"/>
</dbReference>
<keyword evidence="6" id="KW-0028">Amino-acid biosynthesis</keyword>
<evidence type="ECO:0000256" key="6">
    <source>
        <dbReference type="PIRSR" id="PIRSR001589-1"/>
    </source>
</evidence>
<evidence type="ECO:0000256" key="3">
    <source>
        <dbReference type="ARBA" id="ARBA00022840"/>
    </source>
</evidence>
<evidence type="ECO:0000256" key="2">
    <source>
        <dbReference type="ARBA" id="ARBA00022741"/>
    </source>
</evidence>
<keyword evidence="3 5" id="KW-0067">ATP-binding</keyword>
<dbReference type="InterPro" id="IPR033738">
    <property type="entry name" value="AsnB_N"/>
</dbReference>
<evidence type="ECO:0000256" key="1">
    <source>
        <dbReference type="ARBA" id="ARBA00005752"/>
    </source>
</evidence>
<evidence type="ECO:0000313" key="11">
    <source>
        <dbReference type="Proteomes" id="UP001219525"/>
    </source>
</evidence>
<dbReference type="PIRSF" id="PIRSF001589">
    <property type="entry name" value="Asn_synthetase_glu-h"/>
    <property type="match status" value="1"/>
</dbReference>
<dbReference type="InterPro" id="IPR017932">
    <property type="entry name" value="GATase_2_dom"/>
</dbReference>
<comment type="caution">
    <text evidence="10">The sequence shown here is derived from an EMBL/GenBank/DDBJ whole genome shotgun (WGS) entry which is preliminary data.</text>
</comment>
<comment type="similarity">
    <text evidence="1">Belongs to the asparagine synthetase family.</text>
</comment>
<dbReference type="SUPFAM" id="SSF52402">
    <property type="entry name" value="Adenine nucleotide alpha hydrolases-like"/>
    <property type="match status" value="1"/>
</dbReference>
<dbReference type="AlphaFoldDB" id="A0AAD6VJR9"/>
<dbReference type="EMBL" id="JARJCW010000018">
    <property type="protein sequence ID" value="KAJ7215046.1"/>
    <property type="molecule type" value="Genomic_DNA"/>
</dbReference>
<dbReference type="GO" id="GO:0006529">
    <property type="term" value="P:asparagine biosynthetic process"/>
    <property type="evidence" value="ECO:0007669"/>
    <property type="project" value="UniProtKB-KW"/>
</dbReference>
<evidence type="ECO:0000256" key="4">
    <source>
        <dbReference type="ARBA" id="ARBA00022962"/>
    </source>
</evidence>
<feature type="binding site" evidence="7">
    <location>
        <position position="106"/>
    </location>
    <ligand>
        <name>L-glutamine</name>
        <dbReference type="ChEBI" id="CHEBI:58359"/>
    </ligand>
</feature>
<gene>
    <name evidence="10" type="ORF">GGX14DRAFT_518648</name>
</gene>
<dbReference type="Pfam" id="PF00733">
    <property type="entry name" value="Asn_synthase"/>
    <property type="match status" value="1"/>
</dbReference>
<organism evidence="10 11">
    <name type="scientific">Mycena pura</name>
    <dbReference type="NCBI Taxonomy" id="153505"/>
    <lineage>
        <taxon>Eukaryota</taxon>
        <taxon>Fungi</taxon>
        <taxon>Dikarya</taxon>
        <taxon>Basidiomycota</taxon>
        <taxon>Agaricomycotina</taxon>
        <taxon>Agaricomycetes</taxon>
        <taxon>Agaricomycetidae</taxon>
        <taxon>Agaricales</taxon>
        <taxon>Marasmiineae</taxon>
        <taxon>Mycenaceae</taxon>
        <taxon>Mycena</taxon>
    </lineage>
</organism>
<keyword evidence="11" id="KW-1185">Reference proteome</keyword>
<dbReference type="Proteomes" id="UP001219525">
    <property type="component" value="Unassembled WGS sequence"/>
</dbReference>
<dbReference type="InterPro" id="IPR029055">
    <property type="entry name" value="Ntn_hydrolases_N"/>
</dbReference>
<feature type="domain" description="Glutamine amidotransferase type-2" evidence="9">
    <location>
        <begin position="2"/>
        <end position="215"/>
    </location>
</feature>
<name>A0AAD6VJR9_9AGAR</name>
<dbReference type="Gene3D" id="3.60.20.10">
    <property type="entry name" value="Glutamine Phosphoribosylpyrophosphate, subunit 1, domain 1"/>
    <property type="match status" value="1"/>
</dbReference>
<dbReference type="PANTHER" id="PTHR43284">
    <property type="entry name" value="ASPARAGINE SYNTHETASE (GLUTAMINE-HYDROLYZING)"/>
    <property type="match status" value="1"/>
</dbReference>
<dbReference type="CDD" id="cd01991">
    <property type="entry name" value="Asn_synthase_B_C"/>
    <property type="match status" value="1"/>
</dbReference>
<dbReference type="InterPro" id="IPR001962">
    <property type="entry name" value="Asn_synthase"/>
</dbReference>
<evidence type="ECO:0000256" key="8">
    <source>
        <dbReference type="PIRSR" id="PIRSR001589-3"/>
    </source>
</evidence>
<sequence>MCGILSAFYPDSVSPPSVEDLKHGLEKSLDIIKHRGPDSNGIYMSPDNRCGLAHTRLSIIDLETGQQPLSDEDGSIYCVVAGEIYDHDRIRAEMQSQGYSFKTKSDSELVVQLYKRDGFNLVFSLRGEFTFILYDVKRRLQFIGRDRFGIKPLYYTVNNGCIMFGSEMKAFMGLGWNAEWDVDSVVNDGDSGDERTVFKGVFKLPAGYTAICRASGCIEKQPYWDISYPAASAVPSSTVDTMVSTARDLLVESVRLRLRSDVPLAVYLSGGIDSSAVAGIATHVLRQKNPNAKITAFTLAYIDDKTTDESPVAAETAAFLGADHILVEATEKNLVGVFEDVVYHSEMINTSFHGSGKLLLSRAVRAAGFKVVLSGEGSDEIFGGYQWFPLDYLRQADPAAASLGIALPSEAERRALSQEILAAKGLVLPDTSSLQKSNGPRSLLDISAHLTVAQLSTSARIPLTAAMFPPEVLQVVGNPSHKRCVEEGIDGRVRYNSITGYWHSLNVALYVMAKGHLGRRILNFIGDRADMANSLESRIAFLDHRFVDYVSSLPPSLKIMPIAGDEPGKWTLTEKWVLRQAVKPFVTEETYLRKKTPFNPPPSPAPAIATELVPLQIHLKARLTQATVERLGFIHWPFVREVLTDYLEAPTFPEKGIIDSRACVLLAILSYIVLQERFNVPTYKP</sequence>
<reference evidence="10" key="1">
    <citation type="submission" date="2023-03" db="EMBL/GenBank/DDBJ databases">
        <title>Massive genome expansion in bonnet fungi (Mycena s.s.) driven by repeated elements and novel gene families across ecological guilds.</title>
        <authorList>
            <consortium name="Lawrence Berkeley National Laboratory"/>
            <person name="Harder C.B."/>
            <person name="Miyauchi S."/>
            <person name="Viragh M."/>
            <person name="Kuo A."/>
            <person name="Thoen E."/>
            <person name="Andreopoulos B."/>
            <person name="Lu D."/>
            <person name="Skrede I."/>
            <person name="Drula E."/>
            <person name="Henrissat B."/>
            <person name="Morin E."/>
            <person name="Kohler A."/>
            <person name="Barry K."/>
            <person name="LaButti K."/>
            <person name="Morin E."/>
            <person name="Salamov A."/>
            <person name="Lipzen A."/>
            <person name="Mereny Z."/>
            <person name="Hegedus B."/>
            <person name="Baldrian P."/>
            <person name="Stursova M."/>
            <person name="Weitz H."/>
            <person name="Taylor A."/>
            <person name="Grigoriev I.V."/>
            <person name="Nagy L.G."/>
            <person name="Martin F."/>
            <person name="Kauserud H."/>
        </authorList>
    </citation>
    <scope>NUCLEOTIDE SEQUENCE</scope>
    <source>
        <strain evidence="10">9144</strain>
    </source>
</reference>
<evidence type="ECO:0000259" key="9">
    <source>
        <dbReference type="PROSITE" id="PS51278"/>
    </source>
</evidence>
<evidence type="ECO:0000313" key="10">
    <source>
        <dbReference type="EMBL" id="KAJ7215046.1"/>
    </source>
</evidence>